<dbReference type="AlphaFoldDB" id="A0A4P9VR71"/>
<feature type="transmembrane region" description="Helical" evidence="5">
    <location>
        <begin position="370"/>
        <end position="388"/>
    </location>
</feature>
<dbReference type="InterPro" id="IPR045979">
    <property type="entry name" value="DUF5935"/>
</dbReference>
<evidence type="ECO:0000256" key="1">
    <source>
        <dbReference type="ARBA" id="ARBA00004141"/>
    </source>
</evidence>
<evidence type="ECO:0000313" key="9">
    <source>
        <dbReference type="Proteomes" id="UP000257039"/>
    </source>
</evidence>
<evidence type="ECO:0000256" key="5">
    <source>
        <dbReference type="SAM" id="Phobius"/>
    </source>
</evidence>
<dbReference type="Pfam" id="PF04932">
    <property type="entry name" value="Wzy_C"/>
    <property type="match status" value="1"/>
</dbReference>
<evidence type="ECO:0000256" key="2">
    <source>
        <dbReference type="ARBA" id="ARBA00022692"/>
    </source>
</evidence>
<gene>
    <name evidence="8" type="ORF">B9G39_16445</name>
</gene>
<accession>A0A4P9VR71</accession>
<feature type="transmembrane region" description="Helical" evidence="5">
    <location>
        <begin position="329"/>
        <end position="350"/>
    </location>
</feature>
<dbReference type="RefSeq" id="WP_094787950.1">
    <property type="nucleotide sequence ID" value="NZ_NDXW01000001.1"/>
</dbReference>
<feature type="transmembrane region" description="Helical" evidence="5">
    <location>
        <begin position="75"/>
        <end position="95"/>
    </location>
</feature>
<feature type="transmembrane region" description="Helical" evidence="5">
    <location>
        <begin position="236"/>
        <end position="253"/>
    </location>
</feature>
<feature type="transmembrane region" description="Helical" evidence="5">
    <location>
        <begin position="101"/>
        <end position="120"/>
    </location>
</feature>
<evidence type="ECO:0000256" key="4">
    <source>
        <dbReference type="ARBA" id="ARBA00023136"/>
    </source>
</evidence>
<feature type="transmembrane region" description="Helical" evidence="5">
    <location>
        <begin position="43"/>
        <end position="63"/>
    </location>
</feature>
<dbReference type="GO" id="GO:0016020">
    <property type="term" value="C:membrane"/>
    <property type="evidence" value="ECO:0007669"/>
    <property type="project" value="UniProtKB-SubCell"/>
</dbReference>
<keyword evidence="4 5" id="KW-0472">Membrane</keyword>
<dbReference type="InterPro" id="IPR051533">
    <property type="entry name" value="WaaL-like"/>
</dbReference>
<evidence type="ECO:0000256" key="3">
    <source>
        <dbReference type="ARBA" id="ARBA00022989"/>
    </source>
</evidence>
<comment type="caution">
    <text evidence="8">The sequence shown here is derived from an EMBL/GenBank/DDBJ whole genome shotgun (WGS) entry which is preliminary data.</text>
</comment>
<feature type="transmembrane region" description="Helical" evidence="5">
    <location>
        <begin position="171"/>
        <end position="189"/>
    </location>
</feature>
<dbReference type="InterPro" id="IPR017528">
    <property type="entry name" value="CHP03097O-antigen_lig-rel"/>
</dbReference>
<reference evidence="8 9" key="1">
    <citation type="submission" date="2017-04" db="EMBL/GenBank/DDBJ databases">
        <title>Draft genome sequence of Zooshikella ganghwensis VG4 isolated from Red Sea sediments.</title>
        <authorList>
            <person name="Rehman Z."/>
            <person name="Alam I."/>
            <person name="Kamau A."/>
            <person name="Bajic V."/>
            <person name="Leiknes T."/>
        </authorList>
    </citation>
    <scope>NUCLEOTIDE SEQUENCE [LARGE SCALE GENOMIC DNA]</scope>
    <source>
        <strain evidence="8 9">VG4</strain>
    </source>
</reference>
<evidence type="ECO:0000259" key="6">
    <source>
        <dbReference type="Pfam" id="PF04932"/>
    </source>
</evidence>
<dbReference type="Proteomes" id="UP000257039">
    <property type="component" value="Unassembled WGS sequence"/>
</dbReference>
<organism evidence="8 9">
    <name type="scientific">Zooshikella ganghwensis</name>
    <dbReference type="NCBI Taxonomy" id="202772"/>
    <lineage>
        <taxon>Bacteria</taxon>
        <taxon>Pseudomonadati</taxon>
        <taxon>Pseudomonadota</taxon>
        <taxon>Gammaproteobacteria</taxon>
        <taxon>Oceanospirillales</taxon>
        <taxon>Zooshikellaceae</taxon>
        <taxon>Zooshikella</taxon>
    </lineage>
</organism>
<protein>
    <submittedName>
        <fullName evidence="8">Putative O-glycosylation ligase, exosortase A system-associated</fullName>
    </submittedName>
</protein>
<dbReference type="Pfam" id="PF19358">
    <property type="entry name" value="DUF5935"/>
    <property type="match status" value="1"/>
</dbReference>
<sequence>MRDILVLLIVLVGIPKILMNPHIGVYFWSWISYMNPHRLSWGFSYSFPYAMLVAVLTVISFVTSKETKKFPVTPVTVTLIIFIIWMSITTFFALYPEDAKIEYIRVIKIQFFTILTLILINNRERIQTLVWVIALSVGFFGIKGGIFSILSGLNFRVWGPPGSYFEGNNELGLALLMVLPMFRFMQMTVDNKWIKRALLGAMVLIGVSIITTYSRGAFLGAMAMMFFFWLKSPNKLPIGLAAVLAIVVTLMAMPDKYFERMSTIQTYDQDESALGRISAWTMAYNLAKDRVTAGGYGPWKEEVFAVYSDPTRVFDAHSIYFEVLGEQGFIGLFIFLFLFFLAWRTGSWIIKNSKGREDLVWALNLARMLQVGLVAYATGGAFLGLAYFDLPYHMVALLVLTRVCVEQALAEPKTVKDEVVKPSESTGSTKVKWRWEQ</sequence>
<keyword evidence="2 5" id="KW-0812">Transmembrane</keyword>
<dbReference type="PANTHER" id="PTHR37422:SF13">
    <property type="entry name" value="LIPOPOLYSACCHARIDE BIOSYNTHESIS PROTEIN PA4999-RELATED"/>
    <property type="match status" value="1"/>
</dbReference>
<name>A0A4P9VR71_9GAMM</name>
<keyword evidence="8" id="KW-0436">Ligase</keyword>
<feature type="domain" description="O-antigen ligase-related" evidence="6">
    <location>
        <begin position="201"/>
        <end position="336"/>
    </location>
</feature>
<feature type="transmembrane region" description="Helical" evidence="5">
    <location>
        <begin position="201"/>
        <end position="230"/>
    </location>
</feature>
<feature type="domain" description="DUF5935" evidence="7">
    <location>
        <begin position="1"/>
        <end position="152"/>
    </location>
</feature>
<keyword evidence="3 5" id="KW-1133">Transmembrane helix</keyword>
<dbReference type="InterPro" id="IPR007016">
    <property type="entry name" value="O-antigen_ligase-rel_domated"/>
</dbReference>
<keyword evidence="9" id="KW-1185">Reference proteome</keyword>
<comment type="subcellular location">
    <subcellularLocation>
        <location evidence="1">Membrane</location>
        <topology evidence="1">Multi-pass membrane protein</topology>
    </subcellularLocation>
</comment>
<proteinExistence type="predicted"/>
<feature type="transmembrane region" description="Helical" evidence="5">
    <location>
        <begin position="129"/>
        <end position="151"/>
    </location>
</feature>
<evidence type="ECO:0000313" key="8">
    <source>
        <dbReference type="EMBL" id="RDH44894.1"/>
    </source>
</evidence>
<dbReference type="GO" id="GO:0016874">
    <property type="term" value="F:ligase activity"/>
    <property type="evidence" value="ECO:0007669"/>
    <property type="project" value="UniProtKB-KW"/>
</dbReference>
<dbReference type="PANTHER" id="PTHR37422">
    <property type="entry name" value="TEICHURONIC ACID BIOSYNTHESIS PROTEIN TUAE"/>
    <property type="match status" value="1"/>
</dbReference>
<evidence type="ECO:0000259" key="7">
    <source>
        <dbReference type="Pfam" id="PF19358"/>
    </source>
</evidence>
<dbReference type="NCBIfam" id="TIGR03097">
    <property type="entry name" value="PEP_O_lig_1"/>
    <property type="match status" value="1"/>
</dbReference>
<dbReference type="EMBL" id="NDXW01000001">
    <property type="protein sequence ID" value="RDH44894.1"/>
    <property type="molecule type" value="Genomic_DNA"/>
</dbReference>